<dbReference type="InterPro" id="IPR011611">
    <property type="entry name" value="PfkB_dom"/>
</dbReference>
<dbReference type="Proteomes" id="UP000664293">
    <property type="component" value="Unassembled WGS sequence"/>
</dbReference>
<dbReference type="PANTHER" id="PTHR43085">
    <property type="entry name" value="HEXOKINASE FAMILY MEMBER"/>
    <property type="match status" value="1"/>
</dbReference>
<gene>
    <name evidence="5" type="ORF">JF535_08820</name>
</gene>
<dbReference type="EMBL" id="JAEKJR010000002">
    <property type="protein sequence ID" value="MBN8430951.1"/>
    <property type="molecule type" value="Genomic_DNA"/>
</dbReference>
<dbReference type="Gene3D" id="3.40.1190.20">
    <property type="match status" value="1"/>
</dbReference>
<proteinExistence type="inferred from homology"/>
<sequence length="330" mass="36163">MTDLVILGESMVEFSQRGPGLFQQSFAGDVHSVAVYFKRLASPGDRVRLMTAVGHDAASLGLVAALKQESIDTSLVFRHPTRQLGLYMVNTDSEGERGFSYWRSDSAAREVMPLFRESTHVAGDGGYLPCGIAPGPDLFFFSGISLAVLSPGTRPAFWELVEQLHSAGTRIVFDPNYRPKLWTSAKETRTEYARAFEYAHLALPGIEDLEVLYGVKDFRGACDFLQGFDIEELVIKDGPNGVCYRGPFERFVEPITPVERVVDTTAAGDSFNGSYLAYRSQGLSPRAAIARAAKVSALVIQHQGALMDSAVFNRALVKRTTRATPELIGQ</sequence>
<dbReference type="Pfam" id="PF00294">
    <property type="entry name" value="PfkB"/>
    <property type="match status" value="1"/>
</dbReference>
<feature type="domain" description="Carbohydrate kinase PfkB" evidence="4">
    <location>
        <begin position="1"/>
        <end position="305"/>
    </location>
</feature>
<dbReference type="PANTHER" id="PTHR43085:SF15">
    <property type="entry name" value="2-DEHYDRO-3-DEOXYGLUCONOKINASE"/>
    <property type="match status" value="1"/>
</dbReference>
<reference evidence="5 6" key="1">
    <citation type="submission" date="2020-12" db="EMBL/GenBank/DDBJ databases">
        <title>Oil enriched cultivation method for isolating marine PHA-producing bacteria.</title>
        <authorList>
            <person name="Zheng W."/>
            <person name="Yu S."/>
            <person name="Huang Y."/>
        </authorList>
    </citation>
    <scope>NUCLEOTIDE SEQUENCE [LARGE SCALE GENOMIC DNA]</scope>
    <source>
        <strain evidence="5 6">SN0-2</strain>
    </source>
</reference>
<keyword evidence="2" id="KW-0808">Transferase</keyword>
<evidence type="ECO:0000256" key="3">
    <source>
        <dbReference type="ARBA" id="ARBA00022777"/>
    </source>
</evidence>
<dbReference type="RefSeq" id="WP_207001296.1">
    <property type="nucleotide sequence ID" value="NZ_JAEKJR010000002.1"/>
</dbReference>
<evidence type="ECO:0000256" key="2">
    <source>
        <dbReference type="ARBA" id="ARBA00022679"/>
    </source>
</evidence>
<evidence type="ECO:0000256" key="1">
    <source>
        <dbReference type="ARBA" id="ARBA00010688"/>
    </source>
</evidence>
<protein>
    <submittedName>
        <fullName evidence="5">Sugar kinase</fullName>
    </submittedName>
</protein>
<organism evidence="5 6">
    <name type="scientific">Microbulbifer salipaludis</name>
    <dbReference type="NCBI Taxonomy" id="187980"/>
    <lineage>
        <taxon>Bacteria</taxon>
        <taxon>Pseudomonadati</taxon>
        <taxon>Pseudomonadota</taxon>
        <taxon>Gammaproteobacteria</taxon>
        <taxon>Cellvibrionales</taxon>
        <taxon>Microbulbiferaceae</taxon>
        <taxon>Microbulbifer</taxon>
    </lineage>
</organism>
<dbReference type="SUPFAM" id="SSF53613">
    <property type="entry name" value="Ribokinase-like"/>
    <property type="match status" value="1"/>
</dbReference>
<dbReference type="CDD" id="cd01166">
    <property type="entry name" value="KdgK"/>
    <property type="match status" value="1"/>
</dbReference>
<dbReference type="GO" id="GO:0016301">
    <property type="term" value="F:kinase activity"/>
    <property type="evidence" value="ECO:0007669"/>
    <property type="project" value="UniProtKB-KW"/>
</dbReference>
<evidence type="ECO:0000313" key="5">
    <source>
        <dbReference type="EMBL" id="MBN8430951.1"/>
    </source>
</evidence>
<keyword evidence="3 5" id="KW-0418">Kinase</keyword>
<evidence type="ECO:0000259" key="4">
    <source>
        <dbReference type="Pfam" id="PF00294"/>
    </source>
</evidence>
<dbReference type="InterPro" id="IPR050306">
    <property type="entry name" value="PfkB_Carbo_kinase"/>
</dbReference>
<name>A0ABS3E6P1_9GAMM</name>
<evidence type="ECO:0000313" key="6">
    <source>
        <dbReference type="Proteomes" id="UP000664293"/>
    </source>
</evidence>
<accession>A0ABS3E6P1</accession>
<dbReference type="InterPro" id="IPR029056">
    <property type="entry name" value="Ribokinase-like"/>
</dbReference>
<keyword evidence="6" id="KW-1185">Reference proteome</keyword>
<comment type="caution">
    <text evidence="5">The sequence shown here is derived from an EMBL/GenBank/DDBJ whole genome shotgun (WGS) entry which is preliminary data.</text>
</comment>
<comment type="similarity">
    <text evidence="1">Belongs to the carbohydrate kinase PfkB family.</text>
</comment>